<feature type="region of interest" description="Disordered" evidence="7">
    <location>
        <begin position="1"/>
        <end position="53"/>
    </location>
</feature>
<feature type="transmembrane region" description="Helical" evidence="8">
    <location>
        <begin position="96"/>
        <end position="117"/>
    </location>
</feature>
<evidence type="ECO:0000313" key="10">
    <source>
        <dbReference type="Proteomes" id="UP000521943"/>
    </source>
</evidence>
<feature type="transmembrane region" description="Helical" evidence="8">
    <location>
        <begin position="129"/>
        <end position="149"/>
    </location>
</feature>
<protein>
    <submittedName>
        <fullName evidence="9">Major facilitator superfamily domain-containing protein</fullName>
    </submittedName>
</protein>
<dbReference type="GO" id="GO:0016020">
    <property type="term" value="C:membrane"/>
    <property type="evidence" value="ECO:0007669"/>
    <property type="project" value="TreeGrafter"/>
</dbReference>
<feature type="transmembrane region" description="Helical" evidence="8">
    <location>
        <begin position="208"/>
        <end position="229"/>
    </location>
</feature>
<evidence type="ECO:0000256" key="4">
    <source>
        <dbReference type="ARBA" id="ARBA00022692"/>
    </source>
</evidence>
<feature type="transmembrane region" description="Helical" evidence="8">
    <location>
        <begin position="487"/>
        <end position="505"/>
    </location>
</feature>
<evidence type="ECO:0000256" key="2">
    <source>
        <dbReference type="ARBA" id="ARBA00008335"/>
    </source>
</evidence>
<dbReference type="Proteomes" id="UP000521943">
    <property type="component" value="Unassembled WGS sequence"/>
</dbReference>
<evidence type="ECO:0000256" key="3">
    <source>
        <dbReference type="ARBA" id="ARBA00022448"/>
    </source>
</evidence>
<dbReference type="EMBL" id="JACGCI010000001">
    <property type="protein sequence ID" value="KAF6766187.1"/>
    <property type="molecule type" value="Genomic_DNA"/>
</dbReference>
<gene>
    <name evidence="9" type="ORF">DFP72DRAFT_1057364</name>
</gene>
<dbReference type="AlphaFoldDB" id="A0A8H6MHT8"/>
<dbReference type="InterPro" id="IPR036259">
    <property type="entry name" value="MFS_trans_sf"/>
</dbReference>
<evidence type="ECO:0000256" key="8">
    <source>
        <dbReference type="SAM" id="Phobius"/>
    </source>
</evidence>
<evidence type="ECO:0000256" key="6">
    <source>
        <dbReference type="ARBA" id="ARBA00023136"/>
    </source>
</evidence>
<dbReference type="PANTHER" id="PTHR23514:SF3">
    <property type="entry name" value="BYPASS OF STOP CODON PROTEIN 6"/>
    <property type="match status" value="1"/>
</dbReference>
<keyword evidence="3" id="KW-0813">Transport</keyword>
<dbReference type="InterPro" id="IPR051788">
    <property type="entry name" value="MFS_Transporter"/>
</dbReference>
<feature type="transmembrane region" description="Helical" evidence="8">
    <location>
        <begin position="183"/>
        <end position="202"/>
    </location>
</feature>
<evidence type="ECO:0000256" key="5">
    <source>
        <dbReference type="ARBA" id="ARBA00022989"/>
    </source>
</evidence>
<keyword evidence="5 8" id="KW-1133">Transmembrane helix</keyword>
<organism evidence="9 10">
    <name type="scientific">Ephemerocybe angulata</name>
    <dbReference type="NCBI Taxonomy" id="980116"/>
    <lineage>
        <taxon>Eukaryota</taxon>
        <taxon>Fungi</taxon>
        <taxon>Dikarya</taxon>
        <taxon>Basidiomycota</taxon>
        <taxon>Agaricomycotina</taxon>
        <taxon>Agaricomycetes</taxon>
        <taxon>Agaricomycetidae</taxon>
        <taxon>Agaricales</taxon>
        <taxon>Agaricineae</taxon>
        <taxon>Psathyrellaceae</taxon>
        <taxon>Ephemerocybe</taxon>
    </lineage>
</organism>
<reference evidence="9 10" key="1">
    <citation type="submission" date="2020-07" db="EMBL/GenBank/DDBJ databases">
        <title>Comparative genomics of pyrophilous fungi reveals a link between fire events and developmental genes.</title>
        <authorList>
            <consortium name="DOE Joint Genome Institute"/>
            <person name="Steindorff A.S."/>
            <person name="Carver A."/>
            <person name="Calhoun S."/>
            <person name="Stillman K."/>
            <person name="Liu H."/>
            <person name="Lipzen A."/>
            <person name="Pangilinan J."/>
            <person name="Labutti K."/>
            <person name="Bruns T.D."/>
            <person name="Grigoriev I.V."/>
        </authorList>
    </citation>
    <scope>NUCLEOTIDE SEQUENCE [LARGE SCALE GENOMIC DNA]</scope>
    <source>
        <strain evidence="9 10">CBS 144469</strain>
    </source>
</reference>
<dbReference type="OrthoDB" id="413079at2759"/>
<comment type="subcellular location">
    <subcellularLocation>
        <location evidence="1">Endomembrane system</location>
        <topology evidence="1">Multi-pass membrane protein</topology>
    </subcellularLocation>
</comment>
<comment type="similarity">
    <text evidence="2">Belongs to the major facilitator superfamily.</text>
</comment>
<dbReference type="SUPFAM" id="SSF103473">
    <property type="entry name" value="MFS general substrate transporter"/>
    <property type="match status" value="1"/>
</dbReference>
<keyword evidence="6 8" id="KW-0472">Membrane</keyword>
<dbReference type="PANTHER" id="PTHR23514">
    <property type="entry name" value="BYPASS OF STOP CODON PROTEIN 6"/>
    <property type="match status" value="1"/>
</dbReference>
<proteinExistence type="inferred from homology"/>
<feature type="transmembrane region" description="Helical" evidence="8">
    <location>
        <begin position="241"/>
        <end position="262"/>
    </location>
</feature>
<keyword evidence="4 8" id="KW-0812">Transmembrane</keyword>
<evidence type="ECO:0000256" key="1">
    <source>
        <dbReference type="ARBA" id="ARBA00004127"/>
    </source>
</evidence>
<evidence type="ECO:0000256" key="7">
    <source>
        <dbReference type="SAM" id="MobiDB-lite"/>
    </source>
</evidence>
<feature type="compositionally biased region" description="Polar residues" evidence="7">
    <location>
        <begin position="26"/>
        <end position="53"/>
    </location>
</feature>
<feature type="transmembrane region" description="Helical" evidence="8">
    <location>
        <begin position="268"/>
        <end position="290"/>
    </location>
</feature>
<name>A0A8H6MHT8_9AGAR</name>
<dbReference type="Gene3D" id="1.20.1250.20">
    <property type="entry name" value="MFS general substrate transporter like domains"/>
    <property type="match status" value="2"/>
</dbReference>
<comment type="caution">
    <text evidence="9">The sequence shown here is derived from an EMBL/GenBank/DDBJ whole genome shotgun (WGS) entry which is preliminary data.</text>
</comment>
<accession>A0A8H6MHT8</accession>
<feature type="compositionally biased region" description="Low complexity" evidence="7">
    <location>
        <begin position="12"/>
        <end position="25"/>
    </location>
</feature>
<evidence type="ECO:0000313" key="9">
    <source>
        <dbReference type="EMBL" id="KAF6766187.1"/>
    </source>
</evidence>
<feature type="transmembrane region" description="Helical" evidence="8">
    <location>
        <begin position="455"/>
        <end position="475"/>
    </location>
</feature>
<dbReference type="GO" id="GO:0012505">
    <property type="term" value="C:endomembrane system"/>
    <property type="evidence" value="ECO:0007669"/>
    <property type="project" value="UniProtKB-SubCell"/>
</dbReference>
<keyword evidence="10" id="KW-1185">Reference proteome</keyword>
<sequence length="519" mass="56083">MSAPLPPSIQCDSPSSSTPLDRSSSNTIGETPSTGDRTNGPRSKPAVTQPSDTYQSDEKAFASMVASPASVSKYSLASQPTDLSTDQFTRRIASGYFAYFMCGWGDGVMATVLPRLMADFGITFMTGSLFYVASTVGFLTGTLLLEVVLKQLGQVEQSSTRSAWLPYIPLFQKSPARFSAVQARHLVGIVCTIMHFVFFTLMGTRGGFPAIFMAHVISSVGRSILTASLNKYFIIVPKHVGYAFALWSFGAVVAPLVCQALMAKGVPWYQFYLGSLVAAALNIIFFTIAFRPTDAEFGFEKIERDTVKSPPLSATSTIVEGETFKVEAPNTLRLALTQPFQWAMSIFAALYYGSETNSQGFMVAYLLQVRNGDPRATGYVTSGFFAGITVGRLTWGYLTPKLSPPQRKWIAEGCLYKLLEIKLILPSDKLDNAAAHLVPVLSLASDILPKEVEMVGMALISCASSIGAALFPFITGVILNERGAQNLPYVNVALTGTVCCYWACLPTKKRALATAGVKV</sequence>